<evidence type="ECO:0000256" key="4">
    <source>
        <dbReference type="ARBA" id="ARBA00022840"/>
    </source>
</evidence>
<dbReference type="GO" id="GO:0005829">
    <property type="term" value="C:cytosol"/>
    <property type="evidence" value="ECO:0007669"/>
    <property type="project" value="TreeGrafter"/>
</dbReference>
<dbReference type="CDD" id="cd14014">
    <property type="entry name" value="STKc_PknB_like"/>
    <property type="match status" value="1"/>
</dbReference>
<dbReference type="Pfam" id="PF03781">
    <property type="entry name" value="FGE-sulfatase"/>
    <property type="match status" value="1"/>
</dbReference>
<dbReference type="PROSITE" id="PS50011">
    <property type="entry name" value="PROTEIN_KINASE_DOM"/>
    <property type="match status" value="1"/>
</dbReference>
<feature type="domain" description="Protein kinase" evidence="7">
    <location>
        <begin position="203"/>
        <end position="482"/>
    </location>
</feature>
<dbReference type="STRING" id="529704.SAMN02927913_0432"/>
<dbReference type="GO" id="GO:0034045">
    <property type="term" value="C:phagophore assembly site membrane"/>
    <property type="evidence" value="ECO:0007669"/>
    <property type="project" value="TreeGrafter"/>
</dbReference>
<feature type="compositionally biased region" description="Low complexity" evidence="6">
    <location>
        <begin position="986"/>
        <end position="1002"/>
    </location>
</feature>
<evidence type="ECO:0000256" key="1">
    <source>
        <dbReference type="ARBA" id="ARBA00022679"/>
    </source>
</evidence>
<keyword evidence="8" id="KW-0723">Serine/threonine-protein kinase</keyword>
<feature type="region of interest" description="Disordered" evidence="6">
    <location>
        <begin position="107"/>
        <end position="175"/>
    </location>
</feature>
<dbReference type="PANTHER" id="PTHR24348:SF22">
    <property type="entry name" value="NON-SPECIFIC SERINE_THREONINE PROTEIN KINASE"/>
    <property type="match status" value="1"/>
</dbReference>
<evidence type="ECO:0000256" key="5">
    <source>
        <dbReference type="PROSITE-ProRule" id="PRU10141"/>
    </source>
</evidence>
<feature type="compositionally biased region" description="Low complexity" evidence="6">
    <location>
        <begin position="157"/>
        <end position="175"/>
    </location>
</feature>
<dbReference type="RefSeq" id="WP_091333086.1">
    <property type="nucleotide sequence ID" value="NZ_FNYC01000001.1"/>
</dbReference>
<dbReference type="PROSITE" id="PS00108">
    <property type="entry name" value="PROTEIN_KINASE_ST"/>
    <property type="match status" value="1"/>
</dbReference>
<feature type="region of interest" description="Disordered" evidence="6">
    <location>
        <begin position="986"/>
        <end position="1043"/>
    </location>
</feature>
<proteinExistence type="predicted"/>
<sequence length="1248" mass="132272">MNTLAELIAAFRNGHLPLPVLLDALARRGSVPEEHHHDEVALLRRLNDDGELDGQIGRVLLERLVAAQAVAAGDDAPALDDATVVVSATRPAAGEPVAEAGATRVVPATPAAPPAHGDGADATVVMPASRPPAPPTAAIDESTVVSPASYGREADLSQSTSTQGATGTGSNSASSFNSVSLERLAGVEGGDHAHVGMLLKGRFQLEREIGRGGMGVVFLARDERKVEARDRDPYVAVKVLNDEFRRHPDSLIALQRESRRSQSLAHDNIVRVYDFDKDRTIVFMTMEYVDGSDLKTLIRERAYNGMPLAKARPLIEGMAWALKRAHAAGVVHSDFKPGNVMVTRDGIPKVFDFGIARAGKHMGEAVGEQTVFDAGTLGALTPAYASLEMIQGGEPTPSDDLYALGCVAFELLTGKHPFDKVSAELAMREGRKPPPVPGLTRRQYKTLCDAVAFHKEDRLRTAGEFVDGLREVGLRERIGPYLIWGGGALVLLVAGGWGGAHYLHQRRVAQVIARFSPDNTHVYTDKAQAMAALDTLGDEERKRLVLDQSELIQRFLLTRLDGYWNPAQGRYDYAHAQQLFALRDQLKLYSPQLDIRRSAMEQQKNELLNSLDTQLSQRVEAGAIFADQPDNAVQTLQKIRAIDPSSSLLKNAELELKYDIAIGQQMAQHQDAQAAAHLKQALELFPDSARLQRRQAQLTAMGAGEVAAAAPAAAAATSLPEARAALSALLTHPQATAEWRRQVAAAVAPLKGDASAQTRALLDQLATAIATVAGQQTDPLHLPQDLALVDFGLTMAPQSAALQSEHDQLAALDKQQQDRLAQESAAAEVTARIESVKRAAAAGDTAKAQESLARIRALAPQHPFLASEGPQLLADAYLGQAREAFRKGRYQSAADVLARATGQLGKRDDLAKASARYGLAAELVKARGQAIASSDLDRLHRQLAQVRRADADGLAALEADMKLRGQLGEGSLSALLDSLKPTTATPVTTAPAAVPGNTAPTGNLATPTRNAPASQPAPTAAGKGSPAVIRPAPATATAGPSSDPCAAPDLVGAGRACFDTIDGKRGPALVVVRAGGKVLAMTRSEITVNEYNRYCGATGKCSAITLEDRSAGSLPVSNISLAQARAYAAWLGSASGHVYRLPTDAEWLAAARAGGGWKQAPDSNCIPPTAGADDGSGAPIAARGRSPNPWGLINLTGNVWEWVTDGSTTAVRGGSYTSYWSDCTIDSHRPDGGSAQKDVGLRLVREVP</sequence>
<evidence type="ECO:0000259" key="7">
    <source>
        <dbReference type="PROSITE" id="PS50011"/>
    </source>
</evidence>
<dbReference type="EMBL" id="FNYC01000001">
    <property type="protein sequence ID" value="SEI41364.1"/>
    <property type="molecule type" value="Genomic_DNA"/>
</dbReference>
<feature type="compositionally biased region" description="Low complexity" evidence="6">
    <location>
        <begin position="107"/>
        <end position="123"/>
    </location>
</feature>
<feature type="binding site" evidence="5">
    <location>
        <position position="238"/>
    </location>
    <ligand>
        <name>ATP</name>
        <dbReference type="ChEBI" id="CHEBI:30616"/>
    </ligand>
</feature>
<dbReference type="InterPro" id="IPR000719">
    <property type="entry name" value="Prot_kinase_dom"/>
</dbReference>
<feature type="compositionally biased region" description="Polar residues" evidence="6">
    <location>
        <begin position="1003"/>
        <end position="1017"/>
    </location>
</feature>
<dbReference type="Gene3D" id="1.10.510.10">
    <property type="entry name" value="Transferase(Phosphotransferase) domain 1"/>
    <property type="match status" value="1"/>
</dbReference>
<keyword evidence="9" id="KW-1185">Reference proteome</keyword>
<dbReference type="PROSITE" id="PS00107">
    <property type="entry name" value="PROTEIN_KINASE_ATP"/>
    <property type="match status" value="1"/>
</dbReference>
<dbReference type="Gene3D" id="3.30.200.20">
    <property type="entry name" value="Phosphorylase Kinase, domain 1"/>
    <property type="match status" value="1"/>
</dbReference>
<dbReference type="SUPFAM" id="SSF56436">
    <property type="entry name" value="C-type lectin-like"/>
    <property type="match status" value="1"/>
</dbReference>
<organism evidence="8 9">
    <name type="scientific">Frateuria terrea</name>
    <dbReference type="NCBI Taxonomy" id="529704"/>
    <lineage>
        <taxon>Bacteria</taxon>
        <taxon>Pseudomonadati</taxon>
        <taxon>Pseudomonadota</taxon>
        <taxon>Gammaproteobacteria</taxon>
        <taxon>Lysobacterales</taxon>
        <taxon>Rhodanobacteraceae</taxon>
        <taxon>Frateuria</taxon>
    </lineage>
</organism>
<accession>A0A1H6QK88</accession>
<keyword evidence="4 5" id="KW-0067">ATP-binding</keyword>
<evidence type="ECO:0000313" key="8">
    <source>
        <dbReference type="EMBL" id="SEI41364.1"/>
    </source>
</evidence>
<dbReference type="InterPro" id="IPR045269">
    <property type="entry name" value="Atg1-like"/>
</dbReference>
<keyword evidence="2 5" id="KW-0547">Nucleotide-binding</keyword>
<dbReference type="InterPro" id="IPR042095">
    <property type="entry name" value="SUMF_sf"/>
</dbReference>
<evidence type="ECO:0000313" key="9">
    <source>
        <dbReference type="Proteomes" id="UP000199420"/>
    </source>
</evidence>
<reference evidence="8 9" key="1">
    <citation type="submission" date="2016-10" db="EMBL/GenBank/DDBJ databases">
        <authorList>
            <person name="de Groot N.N."/>
        </authorList>
    </citation>
    <scope>NUCLEOTIDE SEQUENCE [LARGE SCALE GENOMIC DNA]</scope>
    <source>
        <strain evidence="8 9">DSM 26515</strain>
    </source>
</reference>
<dbReference type="SUPFAM" id="SSF56112">
    <property type="entry name" value="Protein kinase-like (PK-like)"/>
    <property type="match status" value="1"/>
</dbReference>
<evidence type="ECO:0000256" key="3">
    <source>
        <dbReference type="ARBA" id="ARBA00022777"/>
    </source>
</evidence>
<dbReference type="InterPro" id="IPR008271">
    <property type="entry name" value="Ser/Thr_kinase_AS"/>
</dbReference>
<dbReference type="Pfam" id="PF00069">
    <property type="entry name" value="Pkinase"/>
    <property type="match status" value="1"/>
</dbReference>
<dbReference type="GO" id="GO:0005524">
    <property type="term" value="F:ATP binding"/>
    <property type="evidence" value="ECO:0007669"/>
    <property type="project" value="UniProtKB-UniRule"/>
</dbReference>
<protein>
    <submittedName>
        <fullName evidence="8">Non-specific serine/threonine protein kinase</fullName>
    </submittedName>
</protein>
<dbReference type="OrthoDB" id="9801841at2"/>
<dbReference type="PANTHER" id="PTHR24348">
    <property type="entry name" value="SERINE/THREONINE-PROTEIN KINASE UNC-51-RELATED"/>
    <property type="match status" value="1"/>
</dbReference>
<dbReference type="InterPro" id="IPR011009">
    <property type="entry name" value="Kinase-like_dom_sf"/>
</dbReference>
<dbReference type="GO" id="GO:0042594">
    <property type="term" value="P:response to starvation"/>
    <property type="evidence" value="ECO:0007669"/>
    <property type="project" value="TreeGrafter"/>
</dbReference>
<dbReference type="Proteomes" id="UP000199420">
    <property type="component" value="Unassembled WGS sequence"/>
</dbReference>
<dbReference type="InterPro" id="IPR005532">
    <property type="entry name" value="SUMF_dom"/>
</dbReference>
<dbReference type="AlphaFoldDB" id="A0A1H6QK88"/>
<name>A0A1H6QK88_9GAMM</name>
<dbReference type="Gene3D" id="3.90.1580.10">
    <property type="entry name" value="paralog of FGE (formylglycine-generating enzyme)"/>
    <property type="match status" value="1"/>
</dbReference>
<dbReference type="InterPro" id="IPR016187">
    <property type="entry name" value="CTDL_fold"/>
</dbReference>
<dbReference type="InterPro" id="IPR017441">
    <property type="entry name" value="Protein_kinase_ATP_BS"/>
</dbReference>
<dbReference type="GO" id="GO:0004674">
    <property type="term" value="F:protein serine/threonine kinase activity"/>
    <property type="evidence" value="ECO:0007669"/>
    <property type="project" value="UniProtKB-KW"/>
</dbReference>
<keyword evidence="3 8" id="KW-0418">Kinase</keyword>
<evidence type="ECO:0000256" key="6">
    <source>
        <dbReference type="SAM" id="MobiDB-lite"/>
    </source>
</evidence>
<dbReference type="GO" id="GO:0005776">
    <property type="term" value="C:autophagosome"/>
    <property type="evidence" value="ECO:0007669"/>
    <property type="project" value="TreeGrafter"/>
</dbReference>
<keyword evidence="1" id="KW-0808">Transferase</keyword>
<evidence type="ECO:0000256" key="2">
    <source>
        <dbReference type="ARBA" id="ARBA00022741"/>
    </source>
</evidence>
<gene>
    <name evidence="8" type="ORF">SAMN04487997_0516</name>
</gene>